<comment type="caution">
    <text evidence="1">The sequence shown here is derived from an EMBL/GenBank/DDBJ whole genome shotgun (WGS) entry which is preliminary data.</text>
</comment>
<reference evidence="1" key="1">
    <citation type="submission" date="2021-02" db="EMBL/GenBank/DDBJ databases">
        <authorList>
            <consortium name="DOE Joint Genome Institute"/>
            <person name="Ahrendt S."/>
            <person name="Looney B.P."/>
            <person name="Miyauchi S."/>
            <person name="Morin E."/>
            <person name="Drula E."/>
            <person name="Courty P.E."/>
            <person name="Chicoki N."/>
            <person name="Fauchery L."/>
            <person name="Kohler A."/>
            <person name="Kuo A."/>
            <person name="Labutti K."/>
            <person name="Pangilinan J."/>
            <person name="Lipzen A."/>
            <person name="Riley R."/>
            <person name="Andreopoulos W."/>
            <person name="He G."/>
            <person name="Johnson J."/>
            <person name="Barry K.W."/>
            <person name="Grigoriev I.V."/>
            <person name="Nagy L."/>
            <person name="Hibbett D."/>
            <person name="Henrissat B."/>
            <person name="Matheny P.B."/>
            <person name="Labbe J."/>
            <person name="Martin F."/>
        </authorList>
    </citation>
    <scope>NUCLEOTIDE SEQUENCE</scope>
    <source>
        <strain evidence="1">FP105234-sp</strain>
    </source>
</reference>
<name>A0ACB8RQR0_9AGAM</name>
<proteinExistence type="predicted"/>
<organism evidence="1 2">
    <name type="scientific">Auriscalpium vulgare</name>
    <dbReference type="NCBI Taxonomy" id="40419"/>
    <lineage>
        <taxon>Eukaryota</taxon>
        <taxon>Fungi</taxon>
        <taxon>Dikarya</taxon>
        <taxon>Basidiomycota</taxon>
        <taxon>Agaricomycotina</taxon>
        <taxon>Agaricomycetes</taxon>
        <taxon>Russulales</taxon>
        <taxon>Auriscalpiaceae</taxon>
        <taxon>Auriscalpium</taxon>
    </lineage>
</organism>
<protein>
    <submittedName>
        <fullName evidence="1">Uncharacterized protein</fullName>
    </submittedName>
</protein>
<sequence length="298" mass="31083">MGSTPPWEAPRLPVFSSDMDPVLRAAFEQQAQFMLDLHRSMMAAIGYAESGATAHPAEPQGSTAPEPAAAPQAAPSAAPQAAPQVAPQAAPTPAPAPTASTSRVPIPHVPWIHGTPRQRELRRLHQRNAVFFVPTVDGRLMTTSVPPPGWGRHRGPEGPILRAAKAAAGFPGYEEEAVAPNAKDAPAAATPAASTTPAQEAGPSSVAASASDRSRSPSPASSTSSKGKKRARDEDADEAPAEEAPADDEAVAEPAQAPEGDEERPARRRRTTPSPPASPRSRRSSPRLAEKKNKARSP</sequence>
<gene>
    <name evidence="1" type="ORF">FA95DRAFT_1596236</name>
</gene>
<dbReference type="EMBL" id="MU275924">
    <property type="protein sequence ID" value="KAI0046496.1"/>
    <property type="molecule type" value="Genomic_DNA"/>
</dbReference>
<reference evidence="1" key="2">
    <citation type="journal article" date="2022" name="New Phytol.">
        <title>Evolutionary transition to the ectomycorrhizal habit in the genomes of a hyperdiverse lineage of mushroom-forming fungi.</title>
        <authorList>
            <person name="Looney B."/>
            <person name="Miyauchi S."/>
            <person name="Morin E."/>
            <person name="Drula E."/>
            <person name="Courty P.E."/>
            <person name="Kohler A."/>
            <person name="Kuo A."/>
            <person name="LaButti K."/>
            <person name="Pangilinan J."/>
            <person name="Lipzen A."/>
            <person name="Riley R."/>
            <person name="Andreopoulos W."/>
            <person name="He G."/>
            <person name="Johnson J."/>
            <person name="Nolan M."/>
            <person name="Tritt A."/>
            <person name="Barry K.W."/>
            <person name="Grigoriev I.V."/>
            <person name="Nagy L.G."/>
            <person name="Hibbett D."/>
            <person name="Henrissat B."/>
            <person name="Matheny P.B."/>
            <person name="Labbe J."/>
            <person name="Martin F.M."/>
        </authorList>
    </citation>
    <scope>NUCLEOTIDE SEQUENCE</scope>
    <source>
        <strain evidence="1">FP105234-sp</strain>
    </source>
</reference>
<dbReference type="Proteomes" id="UP000814033">
    <property type="component" value="Unassembled WGS sequence"/>
</dbReference>
<evidence type="ECO:0000313" key="2">
    <source>
        <dbReference type="Proteomes" id="UP000814033"/>
    </source>
</evidence>
<evidence type="ECO:0000313" key="1">
    <source>
        <dbReference type="EMBL" id="KAI0046496.1"/>
    </source>
</evidence>
<keyword evidence="2" id="KW-1185">Reference proteome</keyword>
<accession>A0ACB8RQR0</accession>